<dbReference type="AlphaFoldDB" id="H0EW11"/>
<dbReference type="EMBL" id="AGUE01000199">
    <property type="protein sequence ID" value="EHK97338.1"/>
    <property type="molecule type" value="Genomic_DNA"/>
</dbReference>
<evidence type="ECO:0000313" key="2">
    <source>
        <dbReference type="Proteomes" id="UP000005446"/>
    </source>
</evidence>
<organism evidence="1 2">
    <name type="scientific">Glarea lozoyensis (strain ATCC 74030 / MF5533)</name>
    <dbReference type="NCBI Taxonomy" id="1104152"/>
    <lineage>
        <taxon>Eukaryota</taxon>
        <taxon>Fungi</taxon>
        <taxon>Dikarya</taxon>
        <taxon>Ascomycota</taxon>
        <taxon>Pezizomycotina</taxon>
        <taxon>Leotiomycetes</taxon>
        <taxon>Helotiales</taxon>
        <taxon>Helotiaceae</taxon>
        <taxon>Glarea</taxon>
    </lineage>
</organism>
<evidence type="ECO:0000313" key="1">
    <source>
        <dbReference type="EMBL" id="EHK97338.1"/>
    </source>
</evidence>
<keyword evidence="2" id="KW-1185">Reference proteome</keyword>
<protein>
    <submittedName>
        <fullName evidence="1">Uncharacterized protein</fullName>
    </submittedName>
</protein>
<sequence length="50" mass="5310">MAVCCLQENPATNSFLNILSPAFWYSSLILGLLTSSNPQAGLTILDGPVK</sequence>
<dbReference type="InParanoid" id="H0EW11"/>
<gene>
    <name evidence="1" type="ORF">M7I_6969</name>
</gene>
<name>H0EW11_GLAL7</name>
<proteinExistence type="predicted"/>
<dbReference type="HOGENOM" id="CLU_3125214_0_0_1"/>
<comment type="caution">
    <text evidence="1">The sequence shown here is derived from an EMBL/GenBank/DDBJ whole genome shotgun (WGS) entry which is preliminary data.</text>
</comment>
<dbReference type="Proteomes" id="UP000005446">
    <property type="component" value="Unassembled WGS sequence"/>
</dbReference>
<reference evidence="1 2" key="1">
    <citation type="journal article" date="2012" name="Eukaryot. Cell">
        <title>Genome sequence of the fungus Glarea lozoyensis: the first genome sequence of a species from the Helotiaceae family.</title>
        <authorList>
            <person name="Youssar L."/>
            <person name="Gruening B.A."/>
            <person name="Erxleben A."/>
            <person name="Guenther S."/>
            <person name="Huettel W."/>
        </authorList>
    </citation>
    <scope>NUCLEOTIDE SEQUENCE [LARGE SCALE GENOMIC DNA]</scope>
    <source>
        <strain evidence="2">ATCC 74030 / MF5533</strain>
    </source>
</reference>
<accession>H0EW11</accession>